<reference evidence="1 2" key="1">
    <citation type="journal article" date="2019" name="Int. J. Syst. Evol. Microbiol.">
        <title>The Global Catalogue of Microorganisms (GCM) 10K type strain sequencing project: providing services to taxonomists for standard genome sequencing and annotation.</title>
        <authorList>
            <consortium name="The Broad Institute Genomics Platform"/>
            <consortium name="The Broad Institute Genome Sequencing Center for Infectious Disease"/>
            <person name="Wu L."/>
            <person name="Ma J."/>
        </authorList>
    </citation>
    <scope>NUCLEOTIDE SEQUENCE [LARGE SCALE GENOMIC DNA]</scope>
    <source>
        <strain evidence="1 2">RDMS1</strain>
    </source>
</reference>
<organism evidence="1 2">
    <name type="scientific">Halocatena marina</name>
    <dbReference type="NCBI Taxonomy" id="2934937"/>
    <lineage>
        <taxon>Archaea</taxon>
        <taxon>Methanobacteriati</taxon>
        <taxon>Methanobacteriota</taxon>
        <taxon>Stenosarchaea group</taxon>
        <taxon>Halobacteria</taxon>
        <taxon>Halobacteriales</taxon>
        <taxon>Natronomonadaceae</taxon>
        <taxon>Halocatena</taxon>
    </lineage>
</organism>
<dbReference type="GeneID" id="76202290"/>
<gene>
    <name evidence="1" type="ORF">ACFQL7_24165</name>
</gene>
<name>A0ABD5YYJ1_9EURY</name>
<evidence type="ECO:0000313" key="2">
    <source>
        <dbReference type="Proteomes" id="UP001596417"/>
    </source>
</evidence>
<sequence length="345" mass="39245">MLRIEGGEATELTTTELSAEQLDENDLREWVVDNTAEILGEDLLVIGREVGVADLRDGVDILTIDRAGSIVVIELKRGSLRGSVDFQALKYVSYVSRWSYDDIKQQFEMFLQSRWGSDLHGEDASFAETLEEFCDDDYELNGTQRVFLVGNKVRERIGSVVLWLREQGIDTSIVQFSIFKDETDNLYLDSKTLVPTSDLEKFETGDTPSDKPWKIDGKRWHLEERTNEDTAALVQQLVNSLSEINGLDGPSWTQKIYIAFRVEGTNRILLRTRAHSVQVDIRDFSINDEDDLLESAANLIDDCERVGIDTAFQENRTRLQIKCVPDDELADADWIDFTKSLVFGE</sequence>
<keyword evidence="2" id="KW-1185">Reference proteome</keyword>
<evidence type="ECO:0008006" key="3">
    <source>
        <dbReference type="Google" id="ProtNLM"/>
    </source>
</evidence>
<accession>A0ABD5YYJ1</accession>
<dbReference type="EMBL" id="JBHTAX010000005">
    <property type="protein sequence ID" value="MFC7192601.1"/>
    <property type="molecule type" value="Genomic_DNA"/>
</dbReference>
<dbReference type="RefSeq" id="WP_264556624.1">
    <property type="nucleotide sequence ID" value="NZ_CP109981.1"/>
</dbReference>
<dbReference type="AlphaFoldDB" id="A0ABD5YYJ1"/>
<dbReference type="Proteomes" id="UP001596417">
    <property type="component" value="Unassembled WGS sequence"/>
</dbReference>
<dbReference type="InterPro" id="IPR011856">
    <property type="entry name" value="tRNA_endonuc-like_dom_sf"/>
</dbReference>
<dbReference type="Gene3D" id="3.40.1350.10">
    <property type="match status" value="1"/>
</dbReference>
<comment type="caution">
    <text evidence="1">The sequence shown here is derived from an EMBL/GenBank/DDBJ whole genome shotgun (WGS) entry which is preliminary data.</text>
</comment>
<proteinExistence type="predicted"/>
<evidence type="ECO:0000313" key="1">
    <source>
        <dbReference type="EMBL" id="MFC7192601.1"/>
    </source>
</evidence>
<protein>
    <recommendedName>
        <fullName evidence="3">DUF91 domain-containing protein</fullName>
    </recommendedName>
</protein>